<evidence type="ECO:0000256" key="1">
    <source>
        <dbReference type="SAM" id="MobiDB-lite"/>
    </source>
</evidence>
<dbReference type="Proteomes" id="UP001165060">
    <property type="component" value="Unassembled WGS sequence"/>
</dbReference>
<organism evidence="2 3">
    <name type="scientific">Tetraparma gracilis</name>
    <dbReference type="NCBI Taxonomy" id="2962635"/>
    <lineage>
        <taxon>Eukaryota</taxon>
        <taxon>Sar</taxon>
        <taxon>Stramenopiles</taxon>
        <taxon>Ochrophyta</taxon>
        <taxon>Bolidophyceae</taxon>
        <taxon>Parmales</taxon>
        <taxon>Triparmaceae</taxon>
        <taxon>Tetraparma</taxon>
    </lineage>
</organism>
<name>A0ABQ6NDW6_9STRA</name>
<accession>A0ABQ6NDW6</accession>
<evidence type="ECO:0000313" key="3">
    <source>
        <dbReference type="Proteomes" id="UP001165060"/>
    </source>
</evidence>
<feature type="region of interest" description="Disordered" evidence="1">
    <location>
        <begin position="1"/>
        <end position="78"/>
    </location>
</feature>
<sequence length="207" mass="21565">MFPAVSTGKRRSPFPETGDTPSTGDSDNSKRLRSLSFPASFAPSPPAPLSLQSHYGMSDTLTDTSPHKSSPAQSFPAPAYPYDPSTTLPFLRRAPQTSSPAGVARAPAHSPATITSPFPGRSCNVCALDLSATPLQPSCSYCAKAACGGCLRPCGVCGEGFCSFCLSRRWEGGGDYESCRDCDDERRAAEAEAAGGGGRGEDDMEVG</sequence>
<keyword evidence="3" id="KW-1185">Reference proteome</keyword>
<comment type="caution">
    <text evidence="2">The sequence shown here is derived from an EMBL/GenBank/DDBJ whole genome shotgun (WGS) entry which is preliminary data.</text>
</comment>
<gene>
    <name evidence="2" type="ORF">TeGR_g9147</name>
</gene>
<evidence type="ECO:0000313" key="2">
    <source>
        <dbReference type="EMBL" id="GMI58601.1"/>
    </source>
</evidence>
<evidence type="ECO:0008006" key="4">
    <source>
        <dbReference type="Google" id="ProtNLM"/>
    </source>
</evidence>
<reference evidence="2 3" key="1">
    <citation type="journal article" date="2023" name="Commun. Biol.">
        <title>Genome analysis of Parmales, the sister group of diatoms, reveals the evolutionary specialization of diatoms from phago-mixotrophs to photoautotrophs.</title>
        <authorList>
            <person name="Ban H."/>
            <person name="Sato S."/>
            <person name="Yoshikawa S."/>
            <person name="Yamada K."/>
            <person name="Nakamura Y."/>
            <person name="Ichinomiya M."/>
            <person name="Sato N."/>
            <person name="Blanc-Mathieu R."/>
            <person name="Endo H."/>
            <person name="Kuwata A."/>
            <person name="Ogata H."/>
        </authorList>
    </citation>
    <scope>NUCLEOTIDE SEQUENCE [LARGE SCALE GENOMIC DNA]</scope>
</reference>
<protein>
    <recommendedName>
        <fullName evidence="4">RING-type domain-containing protein</fullName>
    </recommendedName>
</protein>
<feature type="compositionally biased region" description="Polar residues" evidence="1">
    <location>
        <begin position="52"/>
        <end position="73"/>
    </location>
</feature>
<dbReference type="EMBL" id="BRYB01006478">
    <property type="protein sequence ID" value="GMI58601.1"/>
    <property type="molecule type" value="Genomic_DNA"/>
</dbReference>
<proteinExistence type="predicted"/>